<keyword evidence="1" id="KW-1133">Transmembrane helix</keyword>
<keyword evidence="1" id="KW-0472">Membrane</keyword>
<evidence type="ECO:0000313" key="4">
    <source>
        <dbReference type="Proteomes" id="UP000640052"/>
    </source>
</evidence>
<protein>
    <submittedName>
        <fullName evidence="3">Uncharacterized protein</fullName>
    </submittedName>
</protein>
<comment type="caution">
    <text evidence="3">The sequence shown here is derived from an EMBL/GenBank/DDBJ whole genome shotgun (WGS) entry which is preliminary data.</text>
</comment>
<evidence type="ECO:0000313" key="3">
    <source>
        <dbReference type="EMBL" id="GIH22713.1"/>
    </source>
</evidence>
<evidence type="ECO:0000256" key="1">
    <source>
        <dbReference type="SAM" id="Phobius"/>
    </source>
</evidence>
<sequence length="214" mass="22693">MNILTRALAAALLVAAMPPVLAGVAAPASAHPFGPPPTARISATGSQVTIHYTASPDDWVALGTAKGAFKDPAPQLTGEEKLQRSTAVRDYLLGTITVAQDGKPCPGRLASLVGVTDNGARFSYNCDRPVDELDVTLTALVDLDSNYRNVLIFAPPVEQAQVLFNSQIRTQHVSFSGSTRNTAVIGLALWLTFVVAAGIGVLFTLRMRRRRKAA</sequence>
<proteinExistence type="predicted"/>
<feature type="signal peptide" evidence="2">
    <location>
        <begin position="1"/>
        <end position="22"/>
    </location>
</feature>
<keyword evidence="2" id="KW-0732">Signal</keyword>
<dbReference type="AlphaFoldDB" id="A0A919ULY1"/>
<keyword evidence="1" id="KW-0812">Transmembrane</keyword>
<evidence type="ECO:0000256" key="2">
    <source>
        <dbReference type="SAM" id="SignalP"/>
    </source>
</evidence>
<dbReference type="Proteomes" id="UP000640052">
    <property type="component" value="Unassembled WGS sequence"/>
</dbReference>
<keyword evidence="4" id="KW-1185">Reference proteome</keyword>
<feature type="transmembrane region" description="Helical" evidence="1">
    <location>
        <begin position="183"/>
        <end position="205"/>
    </location>
</feature>
<dbReference type="EMBL" id="BOOA01000006">
    <property type="protein sequence ID" value="GIH22713.1"/>
    <property type="molecule type" value="Genomic_DNA"/>
</dbReference>
<organism evidence="3 4">
    <name type="scientific">Acrocarpospora phusangensis</name>
    <dbReference type="NCBI Taxonomy" id="1070424"/>
    <lineage>
        <taxon>Bacteria</taxon>
        <taxon>Bacillati</taxon>
        <taxon>Actinomycetota</taxon>
        <taxon>Actinomycetes</taxon>
        <taxon>Streptosporangiales</taxon>
        <taxon>Streptosporangiaceae</taxon>
        <taxon>Acrocarpospora</taxon>
    </lineage>
</organism>
<gene>
    <name evidence="3" type="ORF">Aph01nite_10230</name>
</gene>
<reference evidence="3" key="1">
    <citation type="submission" date="2021-01" db="EMBL/GenBank/DDBJ databases">
        <title>Whole genome shotgun sequence of Acrocarpospora phusangensis NBRC 108782.</title>
        <authorList>
            <person name="Komaki H."/>
            <person name="Tamura T."/>
        </authorList>
    </citation>
    <scope>NUCLEOTIDE SEQUENCE</scope>
    <source>
        <strain evidence="3">NBRC 108782</strain>
    </source>
</reference>
<name>A0A919ULY1_9ACTN</name>
<feature type="chain" id="PRO_5039325067" evidence="2">
    <location>
        <begin position="23"/>
        <end position="214"/>
    </location>
</feature>
<dbReference type="RefSeq" id="WP_204039552.1">
    <property type="nucleotide sequence ID" value="NZ_BOOA01000006.1"/>
</dbReference>
<accession>A0A919ULY1</accession>